<keyword evidence="2" id="KW-1133">Transmembrane helix</keyword>
<feature type="region of interest" description="Disordered" evidence="1">
    <location>
        <begin position="1"/>
        <end position="42"/>
    </location>
</feature>
<sequence length="787" mass="87486">MRDEGDQLESYHDETPLAASDDDTLLRSTSIDDPVDDDTPRQYPWMQRVSDNIPSPLKRISSAVVTWAKGPQPPRIYKIEPFFPSIQHAPLALLDRYAPKKMQRFWLLFVFYICWILSFALILHKSSFAADVQDYGSPVRLGCTARYWNDGNGCGINGDQCRPFSNASLPFRCPAGCIKTQVLFPHAVGDQEVVYKPLVVGGPTNKSEPISSTVYRGDSFICGSAIHAGFIKSEQGGCGVLKLTGDRHFFPSVKQHGIDSIGFESYFPQSFQFVEGTQSQCKDLRWPLLAVSVFFTAMLSIFTTSPAVFFWSIFVGLFFQTGLASDPPNLTDYYSLISTALGRFLPAAFVMAIIYRYAVRYSLTGLTAQFEKTILWLGAAWVGALNNYTFDRIPIQRLTPHDIKAQPGAIPALISIVLIIFFIALGQAYAFRVEGRMPRYLVVYGLFVGGILLLVAVPGMSLRIHHYILAILLLPGTSFQNRPSLLYQGLLCGLFINGIARWGFDSILQTPGELLSDAPQNTMLPPVLPPVVGANNITFTLGPVPPAHPKKNTPTYDGISILVNDVERFRGYADYDAEGLWESDGTRQWTWQRHDGELPEYFRFAYMAGNGASHSPTTALPQSTSPPAVIPPPSDAPFVIADHTNVDTVFINIRAWDGSAIFPMDDLDQEIIEKLRAQIKTIICPIPANKAHQSLTANCHEPGMVCLWQRCMRDSPKHPNGYHACYECLKARRLCLLRIKDPSGQGVPRTRSHLAPLPDVYRPATAVKTEMAYYVLPLNFTLPDPTS</sequence>
<feature type="transmembrane region" description="Helical" evidence="2">
    <location>
        <begin position="410"/>
        <end position="429"/>
    </location>
</feature>
<feature type="domain" description="LCCL" evidence="3">
    <location>
        <begin position="159"/>
        <end position="261"/>
    </location>
</feature>
<evidence type="ECO:0000259" key="3">
    <source>
        <dbReference type="PROSITE" id="PS50820"/>
    </source>
</evidence>
<keyword evidence="2" id="KW-0472">Membrane</keyword>
<organism evidence="4">
    <name type="scientific">Aureobasidium pullulans</name>
    <name type="common">Black yeast</name>
    <name type="synonym">Pullularia pullulans</name>
    <dbReference type="NCBI Taxonomy" id="5580"/>
    <lineage>
        <taxon>Eukaryota</taxon>
        <taxon>Fungi</taxon>
        <taxon>Dikarya</taxon>
        <taxon>Ascomycota</taxon>
        <taxon>Pezizomycotina</taxon>
        <taxon>Dothideomycetes</taxon>
        <taxon>Dothideomycetidae</taxon>
        <taxon>Dothideales</taxon>
        <taxon>Saccotheciaceae</taxon>
        <taxon>Aureobasidium</taxon>
    </lineage>
</organism>
<reference evidence="4" key="1">
    <citation type="submission" date="2018-10" db="EMBL/GenBank/DDBJ databases">
        <title>Fifty Aureobasidium pullulans genomes reveal a recombining polyextremotolerant generalist.</title>
        <authorList>
            <person name="Gostincar C."/>
            <person name="Turk M."/>
            <person name="Zajc J."/>
            <person name="Gunde-Cimerman N."/>
        </authorList>
    </citation>
    <scope>NUCLEOTIDE SEQUENCE [LARGE SCALE GENOMIC DNA]</scope>
    <source>
        <strain evidence="4">EXF-10085</strain>
    </source>
</reference>
<dbReference type="SUPFAM" id="SSF69848">
    <property type="entry name" value="LCCL domain"/>
    <property type="match status" value="1"/>
</dbReference>
<evidence type="ECO:0000313" key="4">
    <source>
        <dbReference type="EMBL" id="THX15107.1"/>
    </source>
</evidence>
<feature type="compositionally biased region" description="Basic and acidic residues" evidence="1">
    <location>
        <begin position="1"/>
        <end position="15"/>
    </location>
</feature>
<feature type="transmembrane region" description="Helical" evidence="2">
    <location>
        <begin position="105"/>
        <end position="123"/>
    </location>
</feature>
<dbReference type="PANTHER" id="PTHR31331:SF8">
    <property type="entry name" value="LCCL DOMAIN PROTEIN (AFU_ORTHOLOGUE AFUA_5G02970)"/>
    <property type="match status" value="1"/>
</dbReference>
<dbReference type="InterPro" id="IPR036609">
    <property type="entry name" value="LCCL_sf"/>
</dbReference>
<comment type="caution">
    <text evidence="4">The sequence shown here is derived from an EMBL/GenBank/DDBJ whole genome shotgun (WGS) entry which is preliminary data.</text>
</comment>
<feature type="transmembrane region" description="Helical" evidence="2">
    <location>
        <begin position="288"/>
        <end position="313"/>
    </location>
</feature>
<name>A0A4S9D6N1_AURPU</name>
<dbReference type="PROSITE" id="PS50820">
    <property type="entry name" value="LCCL"/>
    <property type="match status" value="1"/>
</dbReference>
<evidence type="ECO:0000256" key="1">
    <source>
        <dbReference type="SAM" id="MobiDB-lite"/>
    </source>
</evidence>
<dbReference type="InterPro" id="IPR051957">
    <property type="entry name" value="CRISP-LCCL_domain"/>
</dbReference>
<proteinExistence type="predicted"/>
<evidence type="ECO:0000256" key="2">
    <source>
        <dbReference type="SAM" id="Phobius"/>
    </source>
</evidence>
<dbReference type="Gene3D" id="2.170.130.20">
    <property type="entry name" value="LCCL-like domain"/>
    <property type="match status" value="1"/>
</dbReference>
<keyword evidence="2" id="KW-0812">Transmembrane</keyword>
<protein>
    <recommendedName>
        <fullName evidence="3">LCCL domain-containing protein</fullName>
    </recommendedName>
</protein>
<dbReference type="EMBL" id="QZAS01000006">
    <property type="protein sequence ID" value="THX15107.1"/>
    <property type="molecule type" value="Genomic_DNA"/>
</dbReference>
<gene>
    <name evidence="4" type="ORF">D6D13_02425</name>
</gene>
<dbReference type="AlphaFoldDB" id="A0A4S9D6N1"/>
<dbReference type="Pfam" id="PF03815">
    <property type="entry name" value="LCCL"/>
    <property type="match status" value="1"/>
</dbReference>
<dbReference type="PANTHER" id="PTHR31331">
    <property type="entry name" value="LCCL DOMAIN PROTEIN (AFU_ORTHOLOGUE AFUA_5G08630)"/>
    <property type="match status" value="1"/>
</dbReference>
<feature type="transmembrane region" description="Helical" evidence="2">
    <location>
        <begin position="333"/>
        <end position="354"/>
    </location>
</feature>
<accession>A0A4S9D6N1</accession>
<dbReference type="InterPro" id="IPR004043">
    <property type="entry name" value="LCCL"/>
</dbReference>
<feature type="transmembrane region" description="Helical" evidence="2">
    <location>
        <begin position="441"/>
        <end position="465"/>
    </location>
</feature>